<reference evidence="2" key="3">
    <citation type="submission" date="2025-08" db="UniProtKB">
        <authorList>
            <consortium name="Ensembl"/>
        </authorList>
    </citation>
    <scope>IDENTIFICATION</scope>
    <source>
        <strain evidence="2">C57BL/6J</strain>
    </source>
</reference>
<sequence length="44" mass="4927">MTAPGRSPLEPLLETWEDPSVPPGEQTDAYLTLTRLTFPVRTQN</sequence>
<feature type="region of interest" description="Disordered" evidence="1">
    <location>
        <begin position="1"/>
        <end position="25"/>
    </location>
</feature>
<proteinExistence type="predicted"/>
<dbReference type="GeneTree" id="ENSGT00390000012204"/>
<accession>A0A2I3BQB0</accession>
<evidence type="ECO:0000256" key="1">
    <source>
        <dbReference type="SAM" id="MobiDB-lite"/>
    </source>
</evidence>
<reference evidence="2 4" key="1">
    <citation type="journal article" date="2009" name="PLoS Biol.">
        <title>Lineage-specific biology revealed by a finished genome assembly of the mouse.</title>
        <authorList>
            <consortium name="Mouse Genome Sequencing Consortium"/>
            <person name="Church D.M."/>
            <person name="Goodstadt L."/>
            <person name="Hillier L.W."/>
            <person name="Zody M.C."/>
            <person name="Goldstein S."/>
            <person name="She X."/>
            <person name="Bult C.J."/>
            <person name="Agarwala R."/>
            <person name="Cherry J.L."/>
            <person name="DiCuccio M."/>
            <person name="Hlavina W."/>
            <person name="Kapustin Y."/>
            <person name="Meric P."/>
            <person name="Maglott D."/>
            <person name="Birtle Z."/>
            <person name="Marques A.C."/>
            <person name="Graves T."/>
            <person name="Zhou S."/>
            <person name="Teague B."/>
            <person name="Potamousis K."/>
            <person name="Churas C."/>
            <person name="Place M."/>
            <person name="Herschleb J."/>
            <person name="Runnheim R."/>
            <person name="Forrest D."/>
            <person name="Amos-Landgraf J."/>
            <person name="Schwartz D.C."/>
            <person name="Cheng Z."/>
            <person name="Lindblad-Toh K."/>
            <person name="Eichler E.E."/>
            <person name="Ponting C.P."/>
        </authorList>
    </citation>
    <scope>NUCLEOTIDE SEQUENCE [LARGE SCALE GENOMIC DNA]</scope>
    <source>
        <strain evidence="2 4">C57BL/6J</strain>
    </source>
</reference>
<dbReference type="MGI" id="MGI:1098622">
    <property type="gene designation" value="Rif1"/>
</dbReference>
<evidence type="ECO:0000313" key="4">
    <source>
        <dbReference type="Proteomes" id="UP000000589"/>
    </source>
</evidence>
<reference evidence="2 4" key="2">
    <citation type="journal article" date="2011" name="PLoS Biol.">
        <title>Modernizing reference genome assemblies.</title>
        <authorList>
            <person name="Church D.M."/>
            <person name="Schneider V.A."/>
            <person name="Graves T."/>
            <person name="Auger K."/>
            <person name="Cunningham F."/>
            <person name="Bouk N."/>
            <person name="Chen H.C."/>
            <person name="Agarwala R."/>
            <person name="McLaren W.M."/>
            <person name="Ritchie G.R."/>
            <person name="Albracht D."/>
            <person name="Kremitzki M."/>
            <person name="Rock S."/>
            <person name="Kotkiewicz H."/>
            <person name="Kremitzki C."/>
            <person name="Wollam A."/>
            <person name="Trani L."/>
            <person name="Fulton L."/>
            <person name="Fulton R."/>
            <person name="Matthews L."/>
            <person name="Whitehead S."/>
            <person name="Chow W."/>
            <person name="Torrance J."/>
            <person name="Dunn M."/>
            <person name="Harden G."/>
            <person name="Threadgold G."/>
            <person name="Wood J."/>
            <person name="Collins J."/>
            <person name="Heath P."/>
            <person name="Griffiths G."/>
            <person name="Pelan S."/>
            <person name="Grafham D."/>
            <person name="Eichler E.E."/>
            <person name="Weinstock G."/>
            <person name="Mardis E.R."/>
            <person name="Wilson R.K."/>
            <person name="Howe K."/>
            <person name="Flicek P."/>
            <person name="Hubbard T."/>
        </authorList>
    </citation>
    <scope>NUCLEOTIDE SEQUENCE [LARGE SCALE GENOMIC DNA]</scope>
    <source>
        <strain evidence="2 4">C57BL/6J</strain>
    </source>
</reference>
<organism evidence="2 4">
    <name type="scientific">Mus musculus</name>
    <name type="common">Mouse</name>
    <dbReference type="NCBI Taxonomy" id="10090"/>
    <lineage>
        <taxon>Eukaryota</taxon>
        <taxon>Metazoa</taxon>
        <taxon>Chordata</taxon>
        <taxon>Craniata</taxon>
        <taxon>Vertebrata</taxon>
        <taxon>Euteleostomi</taxon>
        <taxon>Mammalia</taxon>
        <taxon>Eutheria</taxon>
        <taxon>Euarchontoglires</taxon>
        <taxon>Glires</taxon>
        <taxon>Rodentia</taxon>
        <taxon>Myomorpha</taxon>
        <taxon>Muroidea</taxon>
        <taxon>Muridae</taxon>
        <taxon>Murinae</taxon>
        <taxon>Mus</taxon>
        <taxon>Mus</taxon>
    </lineage>
</organism>
<dbReference type="ExpressionAtlas" id="A0A2I3BQB0">
    <property type="expression patterns" value="baseline and differential"/>
</dbReference>
<protein>
    <submittedName>
        <fullName evidence="2">Replication timing regulatory factor 1</fullName>
    </submittedName>
</protein>
<reference evidence="2" key="4">
    <citation type="submission" date="2025-09" db="UniProtKB">
        <authorList>
            <consortium name="Ensembl"/>
        </authorList>
    </citation>
    <scope>IDENTIFICATION</scope>
    <source>
        <strain evidence="2">C57BL/6J</strain>
    </source>
</reference>
<dbReference type="Bgee" id="ENSMUSG00000036202">
    <property type="expression patterns" value="Expressed in spermatocyte and 262 other cell types or tissues"/>
</dbReference>
<gene>
    <name evidence="2 3" type="primary">Rif1</name>
</gene>
<dbReference type="AlphaFoldDB" id="A0A2I3BQB0"/>
<dbReference type="Ensembl" id="ENSMUST00000126218.3">
    <property type="protein sequence ID" value="ENSMUSP00000153998.2"/>
    <property type="gene ID" value="ENSMUSG00000036202.17"/>
</dbReference>
<dbReference type="Proteomes" id="UP000000589">
    <property type="component" value="Chromosome 2"/>
</dbReference>
<keyword evidence="4" id="KW-1185">Reference proteome</keyword>
<name>A0A2I3BQB0_MOUSE</name>
<dbReference type="AGR" id="MGI:1098622"/>
<dbReference type="Antibodypedia" id="33653">
    <property type="antibodies" value="135 antibodies from 28 providers"/>
</dbReference>
<evidence type="ECO:0000313" key="3">
    <source>
        <dbReference type="MGI" id="MGI:1098622"/>
    </source>
</evidence>
<dbReference type="VEuPathDB" id="HostDB:ENSMUSG00000036202"/>
<evidence type="ECO:0000313" key="2">
    <source>
        <dbReference type="Ensembl" id="ENSMUSP00000153998.2"/>
    </source>
</evidence>